<dbReference type="CDD" id="cd00093">
    <property type="entry name" value="HTH_XRE"/>
    <property type="match status" value="1"/>
</dbReference>
<sequence>MPVLWGGVPDPDRPGVWRRCSGRPERFDGDFIVEEIRRARCGAGMTQEAFGKGAKCSASLVSAVENGTRALTMEYIRGADNALKTGGLFLRLVEQFDAGVGSPVWFQEWLTKEREARSIRWYEQSLVPGLLQTEAYARAVLTGGRLLTANRVEQFVAARLNRQSVLSREDPPQFVAVLDAAVLRRPIGGPAVMREQLDHLLTSAEQPHLHLHVVPDGVGAYAGLAGAFILMKGKSGEIAHVDSALRAYITADPDAVASLHNRWESLRGEALPHTPSIELITEIAKSWT</sequence>
<evidence type="ECO:0000313" key="2">
    <source>
        <dbReference type="EMBL" id="MFC6017856.1"/>
    </source>
</evidence>
<dbReference type="Gene3D" id="1.10.260.40">
    <property type="entry name" value="lambda repressor-like DNA-binding domains"/>
    <property type="match status" value="1"/>
</dbReference>
<keyword evidence="3" id="KW-1185">Reference proteome</keyword>
<organism evidence="2 3">
    <name type="scientific">Plantactinospora solaniradicis</name>
    <dbReference type="NCBI Taxonomy" id="1723736"/>
    <lineage>
        <taxon>Bacteria</taxon>
        <taxon>Bacillati</taxon>
        <taxon>Actinomycetota</taxon>
        <taxon>Actinomycetes</taxon>
        <taxon>Micromonosporales</taxon>
        <taxon>Micromonosporaceae</taxon>
        <taxon>Plantactinospora</taxon>
    </lineage>
</organism>
<feature type="domain" description="HTH cro/C1-type" evidence="1">
    <location>
        <begin position="36"/>
        <end position="76"/>
    </location>
</feature>
<dbReference type="Proteomes" id="UP001596203">
    <property type="component" value="Unassembled WGS sequence"/>
</dbReference>
<dbReference type="SUPFAM" id="SSF47413">
    <property type="entry name" value="lambda repressor-like DNA-binding domains"/>
    <property type="match status" value="1"/>
</dbReference>
<reference evidence="3" key="1">
    <citation type="journal article" date="2019" name="Int. J. Syst. Evol. Microbiol.">
        <title>The Global Catalogue of Microorganisms (GCM) 10K type strain sequencing project: providing services to taxonomists for standard genome sequencing and annotation.</title>
        <authorList>
            <consortium name="The Broad Institute Genomics Platform"/>
            <consortium name="The Broad Institute Genome Sequencing Center for Infectious Disease"/>
            <person name="Wu L."/>
            <person name="Ma J."/>
        </authorList>
    </citation>
    <scope>NUCLEOTIDE SEQUENCE [LARGE SCALE GENOMIC DNA]</scope>
    <source>
        <strain evidence="3">ZS-35-S2</strain>
    </source>
</reference>
<dbReference type="Pfam" id="PF13560">
    <property type="entry name" value="HTH_31"/>
    <property type="match status" value="1"/>
</dbReference>
<accession>A0ABW1K7Q9</accession>
<dbReference type="InterPro" id="IPR043917">
    <property type="entry name" value="DUF5753"/>
</dbReference>
<dbReference type="EMBL" id="JBHSPR010000010">
    <property type="protein sequence ID" value="MFC6017856.1"/>
    <property type="molecule type" value="Genomic_DNA"/>
</dbReference>
<evidence type="ECO:0000259" key="1">
    <source>
        <dbReference type="PROSITE" id="PS50943"/>
    </source>
</evidence>
<protein>
    <submittedName>
        <fullName evidence="2">Scr1 family TA system antitoxin-like transcriptional regulator</fullName>
    </submittedName>
</protein>
<name>A0ABW1K7Q9_9ACTN</name>
<dbReference type="PROSITE" id="PS50943">
    <property type="entry name" value="HTH_CROC1"/>
    <property type="match status" value="1"/>
</dbReference>
<dbReference type="RefSeq" id="WP_377422448.1">
    <property type="nucleotide sequence ID" value="NZ_JBHSPR010000010.1"/>
</dbReference>
<dbReference type="Pfam" id="PF19054">
    <property type="entry name" value="DUF5753"/>
    <property type="match status" value="1"/>
</dbReference>
<gene>
    <name evidence="2" type="ORF">ACFP2T_16775</name>
</gene>
<dbReference type="SMART" id="SM00530">
    <property type="entry name" value="HTH_XRE"/>
    <property type="match status" value="1"/>
</dbReference>
<evidence type="ECO:0000313" key="3">
    <source>
        <dbReference type="Proteomes" id="UP001596203"/>
    </source>
</evidence>
<dbReference type="InterPro" id="IPR001387">
    <property type="entry name" value="Cro/C1-type_HTH"/>
</dbReference>
<dbReference type="InterPro" id="IPR010982">
    <property type="entry name" value="Lambda_DNA-bd_dom_sf"/>
</dbReference>
<proteinExistence type="predicted"/>
<comment type="caution">
    <text evidence="2">The sequence shown here is derived from an EMBL/GenBank/DDBJ whole genome shotgun (WGS) entry which is preliminary data.</text>
</comment>